<name>A0A1B0D0X4_PHLPP</name>
<protein>
    <recommendedName>
        <fullName evidence="1">Methyltransferase type 12 domain-containing protein</fullName>
    </recommendedName>
</protein>
<dbReference type="InterPro" id="IPR013217">
    <property type="entry name" value="Methyltransf_12"/>
</dbReference>
<accession>A0A1B0D0X4</accession>
<dbReference type="AlphaFoldDB" id="A0A1B0D0X4"/>
<dbReference type="InterPro" id="IPR029063">
    <property type="entry name" value="SAM-dependent_MTases_sf"/>
</dbReference>
<dbReference type="VEuPathDB" id="VectorBase:PPAI000998"/>
<dbReference type="Proteomes" id="UP000092462">
    <property type="component" value="Unassembled WGS sequence"/>
</dbReference>
<dbReference type="PANTHER" id="PTHR43861">
    <property type="entry name" value="TRANS-ACONITATE 2-METHYLTRANSFERASE-RELATED"/>
    <property type="match status" value="1"/>
</dbReference>
<dbReference type="CDD" id="cd02440">
    <property type="entry name" value="AdoMet_MTases"/>
    <property type="match status" value="1"/>
</dbReference>
<dbReference type="Gene3D" id="3.40.50.150">
    <property type="entry name" value="Vaccinia Virus protein VP39"/>
    <property type="match status" value="1"/>
</dbReference>
<reference evidence="2" key="1">
    <citation type="submission" date="2022-08" db="UniProtKB">
        <authorList>
            <consortium name="EnsemblMetazoa"/>
        </authorList>
    </citation>
    <scope>IDENTIFICATION</scope>
    <source>
        <strain evidence="2">Israel</strain>
    </source>
</reference>
<dbReference type="PANTHER" id="PTHR43861:SF1">
    <property type="entry name" value="TRANS-ACONITATE 2-METHYLTRANSFERASE"/>
    <property type="match status" value="1"/>
</dbReference>
<dbReference type="EMBL" id="AJVK01010110">
    <property type="status" value="NOT_ANNOTATED_CDS"/>
    <property type="molecule type" value="Genomic_DNA"/>
</dbReference>
<evidence type="ECO:0000259" key="1">
    <source>
        <dbReference type="Pfam" id="PF08242"/>
    </source>
</evidence>
<dbReference type="VEuPathDB" id="VectorBase:PPAPM1_000384"/>
<evidence type="ECO:0000313" key="3">
    <source>
        <dbReference type="Proteomes" id="UP000092462"/>
    </source>
</evidence>
<sequence>RHGSELQWENIKHCIDVGCGIGDVTKQCFLPLLPRNFKQLLCTDASPKMLEAARSRLHDVENVDFLEMDIGASLKDDHVKGVFDRFVSSFCIMYVRDQRKVFENVFELLAPGGDCFIILFSTGAIFEAFFQLMDTPKWKDKLKRFREVFVFPYREDPDPKGTIEGLLKSTGFTDILVKTDDFEFTFPTADKYKGLKNSQQSFPEFPNNMTEKDKYELLQDQVELMKSFNLIDEFRDETKPISESFFKILIVSAKKPLIQKNK</sequence>
<proteinExistence type="predicted"/>
<dbReference type="EnsemblMetazoa" id="PPAI000998-RA">
    <property type="protein sequence ID" value="PPAI000998-PA"/>
    <property type="gene ID" value="PPAI000998"/>
</dbReference>
<evidence type="ECO:0000313" key="2">
    <source>
        <dbReference type="EnsemblMetazoa" id="PPAI000998-PA"/>
    </source>
</evidence>
<keyword evidence="3" id="KW-1185">Reference proteome</keyword>
<feature type="domain" description="Methyltransferase type 12" evidence="1">
    <location>
        <begin position="15"/>
        <end position="114"/>
    </location>
</feature>
<dbReference type="Pfam" id="PF08242">
    <property type="entry name" value="Methyltransf_12"/>
    <property type="match status" value="1"/>
</dbReference>
<dbReference type="SUPFAM" id="SSF53335">
    <property type="entry name" value="S-adenosyl-L-methionine-dependent methyltransferases"/>
    <property type="match status" value="1"/>
</dbReference>
<organism evidence="2 3">
    <name type="scientific">Phlebotomus papatasi</name>
    <name type="common">Sandfly</name>
    <dbReference type="NCBI Taxonomy" id="29031"/>
    <lineage>
        <taxon>Eukaryota</taxon>
        <taxon>Metazoa</taxon>
        <taxon>Ecdysozoa</taxon>
        <taxon>Arthropoda</taxon>
        <taxon>Hexapoda</taxon>
        <taxon>Insecta</taxon>
        <taxon>Pterygota</taxon>
        <taxon>Neoptera</taxon>
        <taxon>Endopterygota</taxon>
        <taxon>Diptera</taxon>
        <taxon>Nematocera</taxon>
        <taxon>Psychodoidea</taxon>
        <taxon>Psychodidae</taxon>
        <taxon>Phlebotomus</taxon>
        <taxon>Phlebotomus</taxon>
    </lineage>
</organism>